<reference evidence="2" key="1">
    <citation type="submission" date="2025-08" db="UniProtKB">
        <authorList>
            <consortium name="Ensembl"/>
        </authorList>
    </citation>
    <scope>IDENTIFICATION</scope>
</reference>
<evidence type="ECO:0000313" key="2">
    <source>
        <dbReference type="Ensembl" id="ENSCVAP00000023230.1"/>
    </source>
</evidence>
<dbReference type="GeneTree" id="ENSGT00530000064692"/>
<dbReference type="OMA" id="HHTHETT"/>
<evidence type="ECO:0000313" key="3">
    <source>
        <dbReference type="Proteomes" id="UP000265020"/>
    </source>
</evidence>
<sequence>MKHLWTAHASTKLVAQEYTGSRGASVNKGPADKVGPSPSNQNKKLDFSASAPQKISQTEPYGLIGRYVVENMLPISTVELDSFRELIGKIPRNAGNGLPCRKTFTKYIFTEYAKINAELKKEFEQLEYLATTADIWTAHNKSYLGVTADWMHPANLQRKKAALACRRFKGHHTHETTVTCNGSNFVKAFKKYQSEEDNVINLPPHYMCASHTLNLVSCSDIERWILSRPEKEVYRSATAKCTALWNKASRSTVAAETVEDVVAKKLILSCSNRWNYFYDALARICETPILVLNTISSKFGLKAITAKEHQLLKEYCIAMKPLTTLMTKILELKSGLQIHVDLPEANVEFPVCSLDSSVQKTAAPLQNPAACCYSDPALSD</sequence>
<proteinExistence type="predicted"/>
<dbReference type="PANTHER" id="PTHR47501">
    <property type="entry name" value="TRANSPOSASE-RELATED"/>
    <property type="match status" value="1"/>
</dbReference>
<dbReference type="AlphaFoldDB" id="A0A3Q2GD76"/>
<evidence type="ECO:0000256" key="1">
    <source>
        <dbReference type="SAM" id="MobiDB-lite"/>
    </source>
</evidence>
<reference evidence="2" key="2">
    <citation type="submission" date="2025-09" db="UniProtKB">
        <authorList>
            <consortium name="Ensembl"/>
        </authorList>
    </citation>
    <scope>IDENTIFICATION</scope>
</reference>
<keyword evidence="3" id="KW-1185">Reference proteome</keyword>
<dbReference type="InterPro" id="IPR012337">
    <property type="entry name" value="RNaseH-like_sf"/>
</dbReference>
<name>A0A3Q2GD76_CYPVA</name>
<dbReference type="SUPFAM" id="SSF53098">
    <property type="entry name" value="Ribonuclease H-like"/>
    <property type="match status" value="1"/>
</dbReference>
<dbReference type="Ensembl" id="ENSCVAT00000007288.1">
    <property type="protein sequence ID" value="ENSCVAP00000023230.1"/>
    <property type="gene ID" value="ENSCVAG00000006425.1"/>
</dbReference>
<organism evidence="2 3">
    <name type="scientific">Cyprinodon variegatus</name>
    <name type="common">Sheepshead minnow</name>
    <dbReference type="NCBI Taxonomy" id="28743"/>
    <lineage>
        <taxon>Eukaryota</taxon>
        <taxon>Metazoa</taxon>
        <taxon>Chordata</taxon>
        <taxon>Craniata</taxon>
        <taxon>Vertebrata</taxon>
        <taxon>Euteleostomi</taxon>
        <taxon>Actinopterygii</taxon>
        <taxon>Neopterygii</taxon>
        <taxon>Teleostei</taxon>
        <taxon>Neoteleostei</taxon>
        <taxon>Acanthomorphata</taxon>
        <taxon>Ovalentaria</taxon>
        <taxon>Atherinomorphae</taxon>
        <taxon>Cyprinodontiformes</taxon>
        <taxon>Cyprinodontidae</taxon>
        <taxon>Cyprinodon</taxon>
    </lineage>
</organism>
<protein>
    <recommendedName>
        <fullName evidence="4">HAT C-terminal dimerisation domain-containing protein</fullName>
    </recommendedName>
</protein>
<dbReference type="Proteomes" id="UP000265020">
    <property type="component" value="Unassembled WGS sequence"/>
</dbReference>
<dbReference type="PANTHER" id="PTHR47501:SF7">
    <property type="entry name" value="TRANSPOSASE"/>
    <property type="match status" value="1"/>
</dbReference>
<feature type="region of interest" description="Disordered" evidence="1">
    <location>
        <begin position="20"/>
        <end position="50"/>
    </location>
</feature>
<evidence type="ECO:0008006" key="4">
    <source>
        <dbReference type="Google" id="ProtNLM"/>
    </source>
</evidence>
<accession>A0A3Q2GD76</accession>